<feature type="domain" description="Formyl transferase C-terminal" evidence="2">
    <location>
        <begin position="194"/>
        <end position="300"/>
    </location>
</feature>
<dbReference type="Proteomes" id="UP000053424">
    <property type="component" value="Unassembled WGS sequence"/>
</dbReference>
<dbReference type="GO" id="GO:0004479">
    <property type="term" value="F:methionyl-tRNA formyltransferase activity"/>
    <property type="evidence" value="ECO:0007669"/>
    <property type="project" value="TreeGrafter"/>
</dbReference>
<name>A0A0C3CD80_HEBCY</name>
<dbReference type="SUPFAM" id="SSF53328">
    <property type="entry name" value="Formyltransferase"/>
    <property type="match status" value="1"/>
</dbReference>
<evidence type="ECO:0000313" key="3">
    <source>
        <dbReference type="EMBL" id="KIM46735.1"/>
    </source>
</evidence>
<feature type="domain" description="Formyl transferase N-terminal" evidence="1">
    <location>
        <begin position="66"/>
        <end position="169"/>
    </location>
</feature>
<dbReference type="EMBL" id="KN831770">
    <property type="protein sequence ID" value="KIM46735.1"/>
    <property type="molecule type" value="Genomic_DNA"/>
</dbReference>
<dbReference type="PANTHER" id="PTHR11138:SF5">
    <property type="entry name" value="METHIONYL-TRNA FORMYLTRANSFERASE, MITOCHONDRIAL"/>
    <property type="match status" value="1"/>
</dbReference>
<dbReference type="InterPro" id="IPR011034">
    <property type="entry name" value="Formyl_transferase-like_C_sf"/>
</dbReference>
<organism evidence="3 4">
    <name type="scientific">Hebeloma cylindrosporum</name>
    <dbReference type="NCBI Taxonomy" id="76867"/>
    <lineage>
        <taxon>Eukaryota</taxon>
        <taxon>Fungi</taxon>
        <taxon>Dikarya</taxon>
        <taxon>Basidiomycota</taxon>
        <taxon>Agaricomycotina</taxon>
        <taxon>Agaricomycetes</taxon>
        <taxon>Agaricomycetidae</taxon>
        <taxon>Agaricales</taxon>
        <taxon>Agaricineae</taxon>
        <taxon>Hymenogastraceae</taxon>
        <taxon>Hebeloma</taxon>
    </lineage>
</organism>
<protein>
    <recommendedName>
        <fullName evidence="5">Methionyl-tRNA formyltransferase</fullName>
    </recommendedName>
</protein>
<dbReference type="Gene3D" id="3.40.50.12230">
    <property type="match status" value="1"/>
</dbReference>
<proteinExistence type="predicted"/>
<dbReference type="HOGENOM" id="CLU_033347_0_3_1"/>
<evidence type="ECO:0000313" key="4">
    <source>
        <dbReference type="Proteomes" id="UP000053424"/>
    </source>
</evidence>
<evidence type="ECO:0000259" key="2">
    <source>
        <dbReference type="Pfam" id="PF02911"/>
    </source>
</evidence>
<dbReference type="GO" id="GO:0005739">
    <property type="term" value="C:mitochondrion"/>
    <property type="evidence" value="ECO:0007669"/>
    <property type="project" value="TreeGrafter"/>
</dbReference>
<dbReference type="InterPro" id="IPR005793">
    <property type="entry name" value="Formyl_trans_C"/>
</dbReference>
<evidence type="ECO:0000259" key="1">
    <source>
        <dbReference type="Pfam" id="PF00551"/>
    </source>
</evidence>
<dbReference type="STRING" id="686832.A0A0C3CD80"/>
<sequence>MIATQPDMHVGRRGSVLSVSPLRSLGKQLSMPVHDIRKGRGAFKTWTLPDPFAIPPDGTQPPTNHILVTASFGRILTGKMLNSFQPDHRLNVHPSLLPAYRGPAPIQHTLINGEGKTGVCVIQMLKFSEGIDAGPIFGQKGMPVAKDSTFESLRSELGPAGGQVLVSVLRDMMSGKVVPRPQAPAEDVPRAPLITASDTLVDFKTMRSTEILGRFRALSHQRPLVAHTPEGKPLHLCKMRVVDPTIFKPESLRPEPGWATLDTSGKILSIRCAEGTVLGVTKVKPEGKPFRYAQEFWHGLKGVKSHAKQIYFGNLP</sequence>
<dbReference type="PANTHER" id="PTHR11138">
    <property type="entry name" value="METHIONYL-TRNA FORMYLTRANSFERASE"/>
    <property type="match status" value="1"/>
</dbReference>
<dbReference type="SUPFAM" id="SSF50486">
    <property type="entry name" value="FMT C-terminal domain-like"/>
    <property type="match status" value="1"/>
</dbReference>
<dbReference type="InterPro" id="IPR002376">
    <property type="entry name" value="Formyl_transf_N"/>
</dbReference>
<dbReference type="Pfam" id="PF02911">
    <property type="entry name" value="Formyl_trans_C"/>
    <property type="match status" value="1"/>
</dbReference>
<gene>
    <name evidence="3" type="ORF">M413DRAFT_440317</name>
</gene>
<dbReference type="OrthoDB" id="10268103at2759"/>
<dbReference type="InterPro" id="IPR036477">
    <property type="entry name" value="Formyl_transf_N_sf"/>
</dbReference>
<reference evidence="4" key="2">
    <citation type="submission" date="2015-01" db="EMBL/GenBank/DDBJ databases">
        <title>Evolutionary Origins and Diversification of the Mycorrhizal Mutualists.</title>
        <authorList>
            <consortium name="DOE Joint Genome Institute"/>
            <consortium name="Mycorrhizal Genomics Consortium"/>
            <person name="Kohler A."/>
            <person name="Kuo A."/>
            <person name="Nagy L.G."/>
            <person name="Floudas D."/>
            <person name="Copeland A."/>
            <person name="Barry K.W."/>
            <person name="Cichocki N."/>
            <person name="Veneault-Fourrey C."/>
            <person name="LaButti K."/>
            <person name="Lindquist E.A."/>
            <person name="Lipzen A."/>
            <person name="Lundell T."/>
            <person name="Morin E."/>
            <person name="Murat C."/>
            <person name="Riley R."/>
            <person name="Ohm R."/>
            <person name="Sun H."/>
            <person name="Tunlid A."/>
            <person name="Henrissat B."/>
            <person name="Grigoriev I.V."/>
            <person name="Hibbett D.S."/>
            <person name="Martin F."/>
        </authorList>
    </citation>
    <scope>NUCLEOTIDE SEQUENCE [LARGE SCALE GENOMIC DNA]</scope>
    <source>
        <strain evidence="4">h7</strain>
    </source>
</reference>
<dbReference type="AlphaFoldDB" id="A0A0C3CD80"/>
<keyword evidence="4" id="KW-1185">Reference proteome</keyword>
<reference evidence="3 4" key="1">
    <citation type="submission" date="2014-04" db="EMBL/GenBank/DDBJ databases">
        <authorList>
            <consortium name="DOE Joint Genome Institute"/>
            <person name="Kuo A."/>
            <person name="Gay G."/>
            <person name="Dore J."/>
            <person name="Kohler A."/>
            <person name="Nagy L.G."/>
            <person name="Floudas D."/>
            <person name="Copeland A."/>
            <person name="Barry K.W."/>
            <person name="Cichocki N."/>
            <person name="Veneault-Fourrey C."/>
            <person name="LaButti K."/>
            <person name="Lindquist E.A."/>
            <person name="Lipzen A."/>
            <person name="Lundell T."/>
            <person name="Morin E."/>
            <person name="Murat C."/>
            <person name="Sun H."/>
            <person name="Tunlid A."/>
            <person name="Henrissat B."/>
            <person name="Grigoriev I.V."/>
            <person name="Hibbett D.S."/>
            <person name="Martin F."/>
            <person name="Nordberg H.P."/>
            <person name="Cantor M.N."/>
            <person name="Hua S.X."/>
        </authorList>
    </citation>
    <scope>NUCLEOTIDE SEQUENCE [LARGE SCALE GENOMIC DNA]</scope>
    <source>
        <strain evidence="4">h7</strain>
    </source>
</reference>
<dbReference type="Pfam" id="PF00551">
    <property type="entry name" value="Formyl_trans_N"/>
    <property type="match status" value="1"/>
</dbReference>
<accession>A0A0C3CD80</accession>
<evidence type="ECO:0008006" key="5">
    <source>
        <dbReference type="Google" id="ProtNLM"/>
    </source>
</evidence>